<protein>
    <submittedName>
        <fullName evidence="3">Uncharacterized protein</fullName>
    </submittedName>
</protein>
<sequence>MECYGQRSIAGGGDDRLSALPDDILLDIMGNLGVREAGRMAVLSRRWQRLPGLLPRLVIDAREFEPAGLRAGGHARTKRAMERVAGAVESLLPGDRAIERLRLDVYLLRDESHTVRRVVERLNDAVDSGKVAAGGLELVFRATSGGGAPDQDQPSKRQARRLTRLLAAAASPNLLPSVAELSLVNLRFTPPALASLLGRCTGLEELGMYQSDAGFGAVLDVGHARLRRLAVHAGDEAMYKKLRVSSAPRLERVVVANWFCRYAPVSFGHVPCLRELHLKNKAVYYQEPVRLSKMLANAPHLVSLTLGFSSWRIWIEPEAAKQLEPMFSKLKSLVLTGIFRGCDLSWTLFLLQAAPSLKEFILEADKPLDAKAPSDIYGEMPKSDDVTWQVPEFQHHHLKHLEFSGFHEEEMHWRIVELVKERAANLQSIALDDGCQGCDVVANEYFLSGGIKNKKPVLLSVSHKRGSPPILTLV</sequence>
<evidence type="ECO:0000259" key="1">
    <source>
        <dbReference type="Pfam" id="PF00646"/>
    </source>
</evidence>
<dbReference type="Pfam" id="PF00646">
    <property type="entry name" value="F-box"/>
    <property type="match status" value="1"/>
</dbReference>
<dbReference type="InterPro" id="IPR036047">
    <property type="entry name" value="F-box-like_dom_sf"/>
</dbReference>
<dbReference type="InterPro" id="IPR055357">
    <property type="entry name" value="LRR_At1g61320_AtMIF1"/>
</dbReference>
<dbReference type="AlphaFoldDB" id="A0A0E0EDS4"/>
<dbReference type="EnsemblPlants" id="OMERI07G17110.1">
    <property type="protein sequence ID" value="OMERI07G17110.1"/>
    <property type="gene ID" value="OMERI07G17110"/>
</dbReference>
<reference evidence="3" key="2">
    <citation type="submission" date="2018-05" db="EMBL/GenBank/DDBJ databases">
        <title>OmerRS3 (Oryza meridionalis Reference Sequence Version 3).</title>
        <authorList>
            <person name="Zhang J."/>
            <person name="Kudrna D."/>
            <person name="Lee S."/>
            <person name="Talag J."/>
            <person name="Welchert J."/>
            <person name="Wing R.A."/>
        </authorList>
    </citation>
    <scope>NUCLEOTIDE SEQUENCE [LARGE SCALE GENOMIC DNA]</scope>
    <source>
        <strain evidence="3">cv. OR44</strain>
    </source>
</reference>
<dbReference type="Proteomes" id="UP000008021">
    <property type="component" value="Chromosome 7"/>
</dbReference>
<dbReference type="SUPFAM" id="SSF81383">
    <property type="entry name" value="F-box domain"/>
    <property type="match status" value="1"/>
</dbReference>
<dbReference type="PANTHER" id="PTHR32153">
    <property type="entry name" value="OJ000223_09.16 PROTEIN"/>
    <property type="match status" value="1"/>
</dbReference>
<dbReference type="Gramene" id="OMERI07G17110.1">
    <property type="protein sequence ID" value="OMERI07G17110.1"/>
    <property type="gene ID" value="OMERI07G17110"/>
</dbReference>
<proteinExistence type="predicted"/>
<feature type="domain" description="At1g61320/AtMIF1 LRR" evidence="2">
    <location>
        <begin position="171"/>
        <end position="436"/>
    </location>
</feature>
<dbReference type="Pfam" id="PF23622">
    <property type="entry name" value="LRR_At1g61320_AtMIF1"/>
    <property type="match status" value="1"/>
</dbReference>
<dbReference type="InterPro" id="IPR001810">
    <property type="entry name" value="F-box_dom"/>
</dbReference>
<dbReference type="Gene3D" id="1.20.1280.50">
    <property type="match status" value="1"/>
</dbReference>
<evidence type="ECO:0000259" key="2">
    <source>
        <dbReference type="Pfam" id="PF23622"/>
    </source>
</evidence>
<dbReference type="SUPFAM" id="SSF52047">
    <property type="entry name" value="RNI-like"/>
    <property type="match status" value="1"/>
</dbReference>
<evidence type="ECO:0000313" key="3">
    <source>
        <dbReference type="EnsemblPlants" id="OMERI07G17110.1"/>
    </source>
</evidence>
<dbReference type="Gene3D" id="3.80.10.10">
    <property type="entry name" value="Ribonuclease Inhibitor"/>
    <property type="match status" value="1"/>
</dbReference>
<reference evidence="3" key="1">
    <citation type="submission" date="2015-04" db="UniProtKB">
        <authorList>
            <consortium name="EnsemblPlants"/>
        </authorList>
    </citation>
    <scope>IDENTIFICATION</scope>
</reference>
<evidence type="ECO:0000313" key="4">
    <source>
        <dbReference type="Proteomes" id="UP000008021"/>
    </source>
</evidence>
<keyword evidence="4" id="KW-1185">Reference proteome</keyword>
<dbReference type="InterPro" id="IPR044997">
    <property type="entry name" value="F-box_plant"/>
</dbReference>
<dbReference type="HOGENOM" id="CLU_024168_2_1_1"/>
<accession>A0A0E0EDS4</accession>
<dbReference type="InterPro" id="IPR032675">
    <property type="entry name" value="LRR_dom_sf"/>
</dbReference>
<organism evidence="3">
    <name type="scientific">Oryza meridionalis</name>
    <dbReference type="NCBI Taxonomy" id="40149"/>
    <lineage>
        <taxon>Eukaryota</taxon>
        <taxon>Viridiplantae</taxon>
        <taxon>Streptophyta</taxon>
        <taxon>Embryophyta</taxon>
        <taxon>Tracheophyta</taxon>
        <taxon>Spermatophyta</taxon>
        <taxon>Magnoliopsida</taxon>
        <taxon>Liliopsida</taxon>
        <taxon>Poales</taxon>
        <taxon>Poaceae</taxon>
        <taxon>BOP clade</taxon>
        <taxon>Oryzoideae</taxon>
        <taxon>Oryzeae</taxon>
        <taxon>Oryzinae</taxon>
        <taxon>Oryza</taxon>
    </lineage>
</organism>
<name>A0A0E0EDS4_9ORYZ</name>
<feature type="domain" description="F-box" evidence="1">
    <location>
        <begin position="17"/>
        <end position="50"/>
    </location>
</feature>